<feature type="transmembrane region" description="Helical" evidence="1">
    <location>
        <begin position="376"/>
        <end position="397"/>
    </location>
</feature>
<feature type="transmembrane region" description="Helical" evidence="1">
    <location>
        <begin position="56"/>
        <end position="80"/>
    </location>
</feature>
<dbReference type="AlphaFoldDB" id="A0A1M6BPD8"/>
<keyword evidence="1" id="KW-1133">Transmembrane helix</keyword>
<dbReference type="EMBL" id="FQYU01000001">
    <property type="protein sequence ID" value="SHI50605.1"/>
    <property type="molecule type" value="Genomic_DNA"/>
</dbReference>
<feature type="transmembrane region" description="Helical" evidence="1">
    <location>
        <begin position="403"/>
        <end position="424"/>
    </location>
</feature>
<evidence type="ECO:0000313" key="2">
    <source>
        <dbReference type="EMBL" id="SHI50605.1"/>
    </source>
</evidence>
<accession>A0A1M6BPD8</accession>
<protein>
    <recommendedName>
        <fullName evidence="4">ABC-2 type transport system permease protein</fullName>
    </recommendedName>
</protein>
<dbReference type="Proteomes" id="UP000184543">
    <property type="component" value="Unassembled WGS sequence"/>
</dbReference>
<feature type="transmembrane region" description="Helical" evidence="1">
    <location>
        <begin position="234"/>
        <end position="255"/>
    </location>
</feature>
<evidence type="ECO:0000256" key="1">
    <source>
        <dbReference type="SAM" id="Phobius"/>
    </source>
</evidence>
<dbReference type="InterPro" id="IPR043742">
    <property type="entry name" value="DUF5687"/>
</dbReference>
<keyword evidence="3" id="KW-1185">Reference proteome</keyword>
<feature type="transmembrane region" description="Helical" evidence="1">
    <location>
        <begin position="92"/>
        <end position="111"/>
    </location>
</feature>
<dbReference type="STRING" id="192903.SAMN04488513_101491"/>
<feature type="transmembrane region" description="Helical" evidence="1">
    <location>
        <begin position="171"/>
        <end position="190"/>
    </location>
</feature>
<feature type="transmembrane region" description="Helical" evidence="1">
    <location>
        <begin position="305"/>
        <end position="323"/>
    </location>
</feature>
<feature type="transmembrane region" description="Helical" evidence="1">
    <location>
        <begin position="144"/>
        <end position="165"/>
    </location>
</feature>
<evidence type="ECO:0008006" key="4">
    <source>
        <dbReference type="Google" id="ProtNLM"/>
    </source>
</evidence>
<dbReference type="Pfam" id="PF18940">
    <property type="entry name" value="DUF5687"/>
    <property type="match status" value="1"/>
</dbReference>
<feature type="transmembrane region" description="Helical" evidence="1">
    <location>
        <begin position="473"/>
        <end position="490"/>
    </location>
</feature>
<feature type="transmembrane region" description="Helical" evidence="1">
    <location>
        <begin position="197"/>
        <end position="214"/>
    </location>
</feature>
<sequence length="518" mass="59346">MKRKNKKRVPYCNKLHIFDTYSKNPSATPMFKKFASLQWKSFFRSSALGKSLGVKVLMGFFAVYMLVSLALLGASLFFLLQKTVPETDPLLVVNRFLLYWILAELFLRYFMQKLPVMDIRPFLILPVKKSSIAHYVLARSTVSIYNLLSLFFLVPFCTVLVMNGYPAPNVLFWFLGVVGITLSINYINFIINKSDKALIGVITVLLACYALDRFDVWPVTEYVGRLFYSLYENPFWVLLPLAVAALTYYINYAFLRNRIFLDAALRKNTRQVIAYDMEWTRRLGRIAPFLQLDLKLIWRNKRTKTQVFISLAMILYGLVFYTMEDFGPTSTMLVFVGIFMTGIFLMNFGQFIPAWDSEYYSMMMSQNIPLRTYLESKAVLIYVSIGAMFLLSIPYVYFGWEALAINFSCALYNLGVNVPIILFFGSMNKKRIDLTKSAIGNMQGAGAAQFLVGIPLFVVPLVIYFLVSFLVSFEMALILLSLIGTVGFALRKALLDKITKAYQRKKYGMVAGFKEKNS</sequence>
<keyword evidence="1" id="KW-0472">Membrane</keyword>
<gene>
    <name evidence="2" type="ORF">SAMN04488513_101491</name>
</gene>
<feature type="transmembrane region" description="Helical" evidence="1">
    <location>
        <begin position="445"/>
        <end position="467"/>
    </location>
</feature>
<reference evidence="3" key="1">
    <citation type="submission" date="2016-11" db="EMBL/GenBank/DDBJ databases">
        <authorList>
            <person name="Varghese N."/>
            <person name="Submissions S."/>
        </authorList>
    </citation>
    <scope>NUCLEOTIDE SEQUENCE [LARGE SCALE GENOMIC DNA]</scope>
    <source>
        <strain evidence="3">DSM 19858</strain>
    </source>
</reference>
<feature type="transmembrane region" description="Helical" evidence="1">
    <location>
        <begin position="335"/>
        <end position="355"/>
    </location>
</feature>
<keyword evidence="1" id="KW-0812">Transmembrane</keyword>
<proteinExistence type="predicted"/>
<evidence type="ECO:0000313" key="3">
    <source>
        <dbReference type="Proteomes" id="UP000184543"/>
    </source>
</evidence>
<name>A0A1M6BPD8_9FLAO</name>
<organism evidence="2 3">
    <name type="scientific">Pseudozobellia thermophila</name>
    <dbReference type="NCBI Taxonomy" id="192903"/>
    <lineage>
        <taxon>Bacteria</taxon>
        <taxon>Pseudomonadati</taxon>
        <taxon>Bacteroidota</taxon>
        <taxon>Flavobacteriia</taxon>
        <taxon>Flavobacteriales</taxon>
        <taxon>Flavobacteriaceae</taxon>
        <taxon>Pseudozobellia</taxon>
    </lineage>
</organism>